<protein>
    <submittedName>
        <fullName evidence="2">Uncharacterized protein</fullName>
    </submittedName>
</protein>
<reference evidence="2" key="1">
    <citation type="submission" date="2022-12" db="EMBL/GenBank/DDBJ databases">
        <title>Chromosome-level genome assembly of the bean flower thrips Megalurothrips usitatus.</title>
        <authorList>
            <person name="Ma L."/>
            <person name="Liu Q."/>
            <person name="Li H."/>
            <person name="Cai W."/>
        </authorList>
    </citation>
    <scope>NUCLEOTIDE SEQUENCE</scope>
    <source>
        <strain evidence="2">Cailab_2022a</strain>
    </source>
</reference>
<organism evidence="2 3">
    <name type="scientific">Megalurothrips usitatus</name>
    <name type="common">bean blossom thrips</name>
    <dbReference type="NCBI Taxonomy" id="439358"/>
    <lineage>
        <taxon>Eukaryota</taxon>
        <taxon>Metazoa</taxon>
        <taxon>Ecdysozoa</taxon>
        <taxon>Arthropoda</taxon>
        <taxon>Hexapoda</taxon>
        <taxon>Insecta</taxon>
        <taxon>Pterygota</taxon>
        <taxon>Neoptera</taxon>
        <taxon>Paraneoptera</taxon>
        <taxon>Thysanoptera</taxon>
        <taxon>Terebrantia</taxon>
        <taxon>Thripoidea</taxon>
        <taxon>Thripidae</taxon>
        <taxon>Megalurothrips</taxon>
    </lineage>
</organism>
<feature type="compositionally biased region" description="Basic and acidic residues" evidence="1">
    <location>
        <begin position="16"/>
        <end position="27"/>
    </location>
</feature>
<proteinExistence type="predicted"/>
<feature type="compositionally biased region" description="Basic and acidic residues" evidence="1">
    <location>
        <begin position="373"/>
        <end position="390"/>
    </location>
</feature>
<evidence type="ECO:0000313" key="2">
    <source>
        <dbReference type="EMBL" id="KAJ1519021.1"/>
    </source>
</evidence>
<accession>A0AAV7X5S5</accession>
<dbReference type="EMBL" id="JAPTSV010000795">
    <property type="protein sequence ID" value="KAJ1519021.1"/>
    <property type="molecule type" value="Genomic_DNA"/>
</dbReference>
<comment type="caution">
    <text evidence="2">The sequence shown here is derived from an EMBL/GenBank/DDBJ whole genome shotgun (WGS) entry which is preliminary data.</text>
</comment>
<keyword evidence="3" id="KW-1185">Reference proteome</keyword>
<sequence>MGDVAKSGILSGVETSDERALKEKADEIAEEIEEKESRQRESELSTQGRGRRSKKSVAVPGSASANQVSSALGERIKPTPQQTSKVQKLNQSRKETEKAHREAQDDVDRRVLAEASDKGKTSDNGSQALTEASGKSKTSVSGSRALTETGGTRNEASGSTVSKQLFAADESADEDCFSSDDNNNEFSESETEEKKSENFENCCEHCRALRKSYNQSGALFMKALGVYVNDSSGVGVQFAELLDIPADVPKVEISKKSKVFITVADENAIKADGAGDPSKMTRMALVALFGRQALEQNAITAMGQKSGTLGIRKNVRSAIRAFVNRNKGATFSALTEAQFHRVINREKSQVHRTKKSPQPQNKKKLPKSPQKKTPQEHKEATPQKNQERRSLAAIRSSPFGEEDLNATNTTVRSMASIMSSPMSLSDGQTQAGHSRVSNVIASPSKNHWSVSAHPSSQGFSSQGGLTGFNYSSSEGQGGLTGFEYTHEGGGSYQYNQGGWFPNY</sequence>
<feature type="region of interest" description="Disordered" evidence="1">
    <location>
        <begin position="1"/>
        <end position="194"/>
    </location>
</feature>
<name>A0AAV7X5S5_9NEOP</name>
<feature type="compositionally biased region" description="Basic and acidic residues" evidence="1">
    <location>
        <begin position="92"/>
        <end position="121"/>
    </location>
</feature>
<feature type="compositionally biased region" description="Basic residues" evidence="1">
    <location>
        <begin position="350"/>
        <end position="370"/>
    </location>
</feature>
<dbReference type="Proteomes" id="UP001075354">
    <property type="component" value="Unassembled WGS sequence"/>
</dbReference>
<evidence type="ECO:0000256" key="1">
    <source>
        <dbReference type="SAM" id="MobiDB-lite"/>
    </source>
</evidence>
<dbReference type="AlphaFoldDB" id="A0AAV7X5S5"/>
<feature type="compositionally biased region" description="Polar residues" evidence="1">
    <location>
        <begin position="79"/>
        <end position="90"/>
    </location>
</feature>
<gene>
    <name evidence="2" type="ORF">ONE63_011398</name>
</gene>
<evidence type="ECO:0000313" key="3">
    <source>
        <dbReference type="Proteomes" id="UP001075354"/>
    </source>
</evidence>
<feature type="region of interest" description="Disordered" evidence="1">
    <location>
        <begin position="344"/>
        <end position="407"/>
    </location>
</feature>
<feature type="compositionally biased region" description="Polar residues" evidence="1">
    <location>
        <begin position="122"/>
        <end position="163"/>
    </location>
</feature>